<dbReference type="OrthoDB" id="9803913at2"/>
<dbReference type="EMBL" id="CDOL01000228">
    <property type="protein sequence ID" value="CEN53211.1"/>
    <property type="molecule type" value="Genomic_DNA"/>
</dbReference>
<name>A0A0B7IMX8_9FLAO</name>
<evidence type="ECO:0000313" key="9">
    <source>
        <dbReference type="Proteomes" id="UP000045051"/>
    </source>
</evidence>
<dbReference type="GO" id="GO:0008408">
    <property type="term" value="F:3'-5' exonuclease activity"/>
    <property type="evidence" value="ECO:0007669"/>
    <property type="project" value="TreeGrafter"/>
</dbReference>
<evidence type="ECO:0000256" key="3">
    <source>
        <dbReference type="ARBA" id="ARBA00022839"/>
    </source>
</evidence>
<evidence type="ECO:0000259" key="4">
    <source>
        <dbReference type="SMART" id="SM00479"/>
    </source>
</evidence>
<dbReference type="Pfam" id="PF00929">
    <property type="entry name" value="RNase_T"/>
    <property type="match status" value="1"/>
</dbReference>
<dbReference type="GO" id="GO:0005829">
    <property type="term" value="C:cytosol"/>
    <property type="evidence" value="ECO:0007669"/>
    <property type="project" value="TreeGrafter"/>
</dbReference>
<dbReference type="Proteomes" id="UP000045051">
    <property type="component" value="Unassembled WGS sequence"/>
</dbReference>
<keyword evidence="2" id="KW-0378">Hydrolase</keyword>
<feature type="domain" description="Exonuclease" evidence="4">
    <location>
        <begin position="21"/>
        <end position="194"/>
    </location>
</feature>
<dbReference type="GO" id="GO:0003677">
    <property type="term" value="F:DNA binding"/>
    <property type="evidence" value="ECO:0007669"/>
    <property type="project" value="InterPro"/>
</dbReference>
<dbReference type="EC" id="2.7.7.7" evidence="6"/>
<dbReference type="Proteomes" id="UP000038200">
    <property type="component" value="Unassembled WGS sequence"/>
</dbReference>
<dbReference type="GO" id="GO:0003887">
    <property type="term" value="F:DNA-directed DNA polymerase activity"/>
    <property type="evidence" value="ECO:0007669"/>
    <property type="project" value="UniProtKB-EC"/>
</dbReference>
<keyword evidence="6" id="KW-0808">Transferase</keyword>
<evidence type="ECO:0000313" key="6">
    <source>
        <dbReference type="EMBL" id="CEN53211.1"/>
    </source>
</evidence>
<evidence type="ECO:0000313" key="8">
    <source>
        <dbReference type="Proteomes" id="UP000038200"/>
    </source>
</evidence>
<dbReference type="InterPro" id="IPR012337">
    <property type="entry name" value="RNaseH-like_sf"/>
</dbReference>
<proteinExistence type="predicted"/>
<keyword evidence="6" id="KW-0548">Nucleotidyltransferase</keyword>
<dbReference type="AlphaFoldDB" id="A0A0B7IMX8"/>
<evidence type="ECO:0000256" key="1">
    <source>
        <dbReference type="ARBA" id="ARBA00022722"/>
    </source>
</evidence>
<accession>A0A0B7IMX8</accession>
<dbReference type="SMART" id="SM00479">
    <property type="entry name" value="EXOIII"/>
    <property type="match status" value="1"/>
</dbReference>
<dbReference type="PANTHER" id="PTHR30231:SF4">
    <property type="entry name" value="PROTEIN NEN2"/>
    <property type="match status" value="1"/>
</dbReference>
<sequence>MSIFNIFSKRQKDDLPLNKVKFVVFDTETTGFNFATDRILSIGAITILDNQMYVKESFEIFLQQEKSNPESIPIHGIIKEHKYNKVPEKMAVTIFSDYAKDAVLVGHHVGYDIKMINTALERHQLPTLKNEFIDTNYLFKKTKVINYLLKNDKNYSLDEVCQELNITTHDRHNAAGDAFLTAIAFLKILHKLAESKKITTLSRLLKL</sequence>
<evidence type="ECO:0000313" key="7">
    <source>
        <dbReference type="EMBL" id="RIY37780.1"/>
    </source>
</evidence>
<reference evidence="8 9" key="1">
    <citation type="submission" date="2015-01" db="EMBL/GenBank/DDBJ databases">
        <authorList>
            <person name="MANFREDI Pablo"/>
        </authorList>
    </citation>
    <scope>NUCLEOTIDE SEQUENCE [LARGE SCALE GENOMIC DNA]</scope>
    <source>
        <strain evidence="5 9">CcD38</strain>
        <strain evidence="6 8">CcD93</strain>
    </source>
</reference>
<evidence type="ECO:0000256" key="2">
    <source>
        <dbReference type="ARBA" id="ARBA00022801"/>
    </source>
</evidence>
<keyword evidence="9" id="KW-1185">Reference proteome</keyword>
<dbReference type="EMBL" id="CDOI01000001">
    <property type="protein sequence ID" value="CEN43250.1"/>
    <property type="molecule type" value="Genomic_DNA"/>
</dbReference>
<reference evidence="7 10" key="2">
    <citation type="submission" date="2017-08" db="EMBL/GenBank/DDBJ databases">
        <title>Capnocytophaga canis 17-158 assembly.</title>
        <authorList>
            <person name="Gulvik C.A."/>
        </authorList>
    </citation>
    <scope>NUCLEOTIDE SEQUENCE [LARGE SCALE GENOMIC DNA]</scope>
    <source>
        <strain evidence="7 10">17-158</strain>
    </source>
</reference>
<dbReference type="STRING" id="1848903.CCAND38_10128"/>
<dbReference type="SUPFAM" id="SSF53098">
    <property type="entry name" value="Ribonuclease H-like"/>
    <property type="match status" value="1"/>
</dbReference>
<evidence type="ECO:0000313" key="10">
    <source>
        <dbReference type="Proteomes" id="UP000265497"/>
    </source>
</evidence>
<keyword evidence="3 7" id="KW-0269">Exonuclease</keyword>
<dbReference type="Gene3D" id="3.30.420.10">
    <property type="entry name" value="Ribonuclease H-like superfamily/Ribonuclease H"/>
    <property type="match status" value="1"/>
</dbReference>
<dbReference type="InterPro" id="IPR036397">
    <property type="entry name" value="RNaseH_sf"/>
</dbReference>
<organism evidence="6 8">
    <name type="scientific">Capnocytophaga canis</name>
    <dbReference type="NCBI Taxonomy" id="1848903"/>
    <lineage>
        <taxon>Bacteria</taxon>
        <taxon>Pseudomonadati</taxon>
        <taxon>Bacteroidota</taxon>
        <taxon>Flavobacteriia</taxon>
        <taxon>Flavobacteriales</taxon>
        <taxon>Flavobacteriaceae</taxon>
        <taxon>Capnocytophaga</taxon>
    </lineage>
</organism>
<dbReference type="PANTHER" id="PTHR30231">
    <property type="entry name" value="DNA POLYMERASE III SUBUNIT EPSILON"/>
    <property type="match status" value="1"/>
</dbReference>
<dbReference type="Proteomes" id="UP000265497">
    <property type="component" value="Unassembled WGS sequence"/>
</dbReference>
<dbReference type="CDD" id="cd06127">
    <property type="entry name" value="DEDDh"/>
    <property type="match status" value="1"/>
</dbReference>
<dbReference type="RefSeq" id="WP_042008091.1">
    <property type="nucleotide sequence ID" value="NZ_BOQK01000031.1"/>
</dbReference>
<dbReference type="GO" id="GO:0006260">
    <property type="term" value="P:DNA replication"/>
    <property type="evidence" value="ECO:0007669"/>
    <property type="project" value="InterPro"/>
</dbReference>
<evidence type="ECO:0000313" key="5">
    <source>
        <dbReference type="EMBL" id="CEN43250.1"/>
    </source>
</evidence>
<dbReference type="InterPro" id="IPR013520">
    <property type="entry name" value="Ribonucl_H"/>
</dbReference>
<gene>
    <name evidence="5" type="ORF">CCAND38_10128</name>
    <name evidence="6" type="ORF">CCAND93_40015</name>
    <name evidence="7" type="ORF">CKY20_02645</name>
</gene>
<protein>
    <submittedName>
        <fullName evidence="7">3'-5' exonuclease</fullName>
    </submittedName>
    <submittedName>
        <fullName evidence="6">DNA polymerase III, epsilon subunit</fullName>
        <ecNumber evidence="6">2.7.7.7</ecNumber>
    </submittedName>
</protein>
<dbReference type="EMBL" id="NSDI01000002">
    <property type="protein sequence ID" value="RIY37780.1"/>
    <property type="molecule type" value="Genomic_DNA"/>
</dbReference>
<dbReference type="NCBIfam" id="TIGR00573">
    <property type="entry name" value="dnaq"/>
    <property type="match status" value="1"/>
</dbReference>
<dbReference type="InterPro" id="IPR006054">
    <property type="entry name" value="DnaQ"/>
</dbReference>
<keyword evidence="1" id="KW-0540">Nuclease</keyword>